<dbReference type="PANTHER" id="PTHR43607:SF1">
    <property type="entry name" value="H(+)-TRANSPORTING TWO-SECTOR ATPASE"/>
    <property type="match status" value="1"/>
</dbReference>
<dbReference type="GO" id="GO:0046933">
    <property type="term" value="F:proton-transporting ATP synthase activity, rotational mechanism"/>
    <property type="evidence" value="ECO:0007669"/>
    <property type="project" value="UniProtKB-UniRule"/>
</dbReference>
<dbReference type="SUPFAM" id="SSF52540">
    <property type="entry name" value="P-loop containing nucleoside triphosphate hydrolases"/>
    <property type="match status" value="1"/>
</dbReference>
<dbReference type="GO" id="GO:0005524">
    <property type="term" value="F:ATP binding"/>
    <property type="evidence" value="ECO:0007669"/>
    <property type="project" value="UniProtKB-UniRule"/>
</dbReference>
<dbReference type="CDD" id="cd18111">
    <property type="entry name" value="ATP-synt_V_A-type_alpha_C"/>
    <property type="match status" value="1"/>
</dbReference>
<keyword evidence="8 9" id="KW-0406">Ion transport</keyword>
<dbReference type="Proteomes" id="UP000294299">
    <property type="component" value="Chromosome NFRAN"/>
</dbReference>
<dbReference type="InterPro" id="IPR027417">
    <property type="entry name" value="P-loop_NTPase"/>
</dbReference>
<comment type="subunit">
    <text evidence="9">Has multiple subunits with at least A(3), B(3), C, D, E, F, H, I and proteolipid K(x).</text>
</comment>
<name>A0A484ICB6_9ARCH</name>
<gene>
    <name evidence="9 14" type="primary">atpA</name>
    <name evidence="14" type="ORF">NFRAN_0340</name>
</gene>
<dbReference type="GO" id="GO:0005886">
    <property type="term" value="C:plasma membrane"/>
    <property type="evidence" value="ECO:0007669"/>
    <property type="project" value="UniProtKB-SubCell"/>
</dbReference>
<dbReference type="PROSITE" id="PS00152">
    <property type="entry name" value="ATPASE_ALPHA_BETA"/>
    <property type="match status" value="1"/>
</dbReference>
<dbReference type="EMBL" id="LR216287">
    <property type="protein sequence ID" value="VFJ12661.1"/>
    <property type="molecule type" value="Genomic_DNA"/>
</dbReference>
<evidence type="ECO:0000256" key="1">
    <source>
        <dbReference type="ARBA" id="ARBA00008936"/>
    </source>
</evidence>
<evidence type="ECO:0000256" key="4">
    <source>
        <dbReference type="ARBA" id="ARBA00022741"/>
    </source>
</evidence>
<dbReference type="InterPro" id="IPR000194">
    <property type="entry name" value="ATPase_F1/V1/A1_a/bsu_nucl-bd"/>
</dbReference>
<dbReference type="Pfam" id="PF02874">
    <property type="entry name" value="ATP-synt_ab_N"/>
    <property type="match status" value="1"/>
</dbReference>
<sequence>MSDSIVSRISGSVVVATGVEDAQMYDVVRIGEMGLLGEVIRLEGNKATIQVYEDTTGIKPGEKVTNTKRPLSIQLGPGLLKSIYDGIQRPLDVLREKSGDFIGRGVVIPALDQNTKWEFVPLKKKNEEVRPGEIIGSVQETPLISHKIMVPFNVNGVLTSISDGKFTVNENVAEVKTNSGKAQIGLSSWWMVRTPRPVSKKLPPESPLLTGQRVLDTFFPVAKGGTAAIPGPFGSGKTVTQQQLAKWADSNVIVYIGCGERGNEMTEILTTFPELEDPKSKRPLMERTVLVANTSNMPVAAREASIYTGITMGEYYRDMGYDVALMADSTSRWAEALREISGRLEEMPGEEGYPAYLGRRLAEFYERGGKAVVISPEDRIGSLTLVGAVSPPGGDFSEPVSQNTLRVTRVFWGLDASLASRRHFPSINWLTSYSLYADDMDEWYKSNISANWTALRREALEILQRESELQEIVQLIGYDALPEPEKGILDTARSIREDYLQQSAYDEVDTYTSIRKQLLMLSTILEFGKLESEAIKKGATSQKISSLSVRKDLSMIKWTREEEVESKVEEIRSNMKTQFEKLLAEVAH</sequence>
<evidence type="ECO:0000259" key="10">
    <source>
        <dbReference type="Pfam" id="PF00006"/>
    </source>
</evidence>
<evidence type="ECO:0000256" key="7">
    <source>
        <dbReference type="ARBA" id="ARBA00022967"/>
    </source>
</evidence>
<reference evidence="14 15" key="1">
    <citation type="submission" date="2019-02" db="EMBL/GenBank/DDBJ databases">
        <authorList>
            <person name="Lehtovirta-Morley E L."/>
        </authorList>
    </citation>
    <scope>NUCLEOTIDE SEQUENCE [LARGE SCALE GENOMIC DNA]</scope>
    <source>
        <strain evidence="14">NFRAN1</strain>
    </source>
</reference>
<dbReference type="GO" id="GO:0046961">
    <property type="term" value="F:proton-transporting ATPase activity, rotational mechanism"/>
    <property type="evidence" value="ECO:0007669"/>
    <property type="project" value="InterPro"/>
</dbReference>
<dbReference type="CDD" id="cd18119">
    <property type="entry name" value="ATP-synt_V_A-type_alpha_N"/>
    <property type="match status" value="1"/>
</dbReference>
<evidence type="ECO:0000256" key="2">
    <source>
        <dbReference type="ARBA" id="ARBA00022448"/>
    </source>
</evidence>
<dbReference type="Gene3D" id="2.40.50.100">
    <property type="match status" value="1"/>
</dbReference>
<keyword evidence="9" id="KW-0472">Membrane</keyword>
<comment type="catalytic activity">
    <reaction evidence="9">
        <text>ATP + H2O + 4 H(+)(in) = ADP + phosphate + 5 H(+)(out)</text>
        <dbReference type="Rhea" id="RHEA:57720"/>
        <dbReference type="ChEBI" id="CHEBI:15377"/>
        <dbReference type="ChEBI" id="CHEBI:15378"/>
        <dbReference type="ChEBI" id="CHEBI:30616"/>
        <dbReference type="ChEBI" id="CHEBI:43474"/>
        <dbReference type="ChEBI" id="CHEBI:456216"/>
        <dbReference type="EC" id="7.1.2.2"/>
    </reaction>
</comment>
<evidence type="ECO:0000259" key="12">
    <source>
        <dbReference type="Pfam" id="PF16886"/>
    </source>
</evidence>
<evidence type="ECO:0000313" key="15">
    <source>
        <dbReference type="Proteomes" id="UP000294299"/>
    </source>
</evidence>
<proteinExistence type="inferred from homology"/>
<dbReference type="CDD" id="cd01134">
    <property type="entry name" value="V_A-ATPase_A"/>
    <property type="match status" value="1"/>
</dbReference>
<feature type="binding site" evidence="9">
    <location>
        <begin position="231"/>
        <end position="238"/>
    </location>
    <ligand>
        <name>ATP</name>
        <dbReference type="ChEBI" id="CHEBI:30616"/>
    </ligand>
</feature>
<dbReference type="RefSeq" id="WP_134482746.1">
    <property type="nucleotide sequence ID" value="NZ_LR216287.1"/>
</dbReference>
<comment type="function">
    <text evidence="9">Component of the A-type ATP synthase that produces ATP from ADP in the presence of a proton gradient across the membrane. The A chain is the catalytic subunit.</text>
</comment>
<dbReference type="InterPro" id="IPR055190">
    <property type="entry name" value="ATP-synt_VA_C"/>
</dbReference>
<dbReference type="Gene3D" id="3.40.50.300">
    <property type="entry name" value="P-loop containing nucleotide triphosphate hydrolases"/>
    <property type="match status" value="1"/>
</dbReference>
<keyword evidence="15" id="KW-1185">Reference proteome</keyword>
<dbReference type="Pfam" id="PF00006">
    <property type="entry name" value="ATP-synt_ab"/>
    <property type="match status" value="1"/>
</dbReference>
<keyword evidence="9" id="KW-0066">ATP synthesis</keyword>
<accession>A0A484ICB6</accession>
<keyword evidence="2 9" id="KW-0813">Transport</keyword>
<keyword evidence="3 9" id="KW-1003">Cell membrane</keyword>
<organism evidence="14 15">
    <name type="scientific">Candidatus Nitrosocosmicus franklandianus</name>
    <dbReference type="NCBI Taxonomy" id="1798806"/>
    <lineage>
        <taxon>Archaea</taxon>
        <taxon>Nitrososphaerota</taxon>
        <taxon>Nitrososphaeria</taxon>
        <taxon>Nitrososphaerales</taxon>
        <taxon>Nitrososphaeraceae</taxon>
        <taxon>Candidatus Nitrosocosmicus</taxon>
    </lineage>
</organism>
<evidence type="ECO:0000256" key="3">
    <source>
        <dbReference type="ARBA" id="ARBA00022475"/>
    </source>
</evidence>
<dbReference type="InterPro" id="IPR031686">
    <property type="entry name" value="ATP-synth_a_Xtn"/>
</dbReference>
<dbReference type="InterPro" id="IPR023366">
    <property type="entry name" value="ATP_synth_asu-like_sf"/>
</dbReference>
<dbReference type="InterPro" id="IPR020003">
    <property type="entry name" value="ATPase_a/bsu_AS"/>
</dbReference>
<dbReference type="SUPFAM" id="SSF47917">
    <property type="entry name" value="C-terminal domain of alpha and beta subunits of F1 ATP synthase"/>
    <property type="match status" value="1"/>
</dbReference>
<evidence type="ECO:0000256" key="9">
    <source>
        <dbReference type="HAMAP-Rule" id="MF_00309"/>
    </source>
</evidence>
<evidence type="ECO:0000256" key="8">
    <source>
        <dbReference type="ARBA" id="ARBA00023065"/>
    </source>
</evidence>
<dbReference type="PANTHER" id="PTHR43607">
    <property type="entry name" value="V-TYPE PROTON ATPASE CATALYTIC SUBUNIT A"/>
    <property type="match status" value="1"/>
</dbReference>
<evidence type="ECO:0000313" key="14">
    <source>
        <dbReference type="EMBL" id="VFJ12661.1"/>
    </source>
</evidence>
<dbReference type="InterPro" id="IPR036121">
    <property type="entry name" value="ATPase_F1/V1/A1_a/bsu_N_sf"/>
</dbReference>
<dbReference type="GO" id="GO:0042777">
    <property type="term" value="P:proton motive force-driven plasma membrane ATP synthesis"/>
    <property type="evidence" value="ECO:0007669"/>
    <property type="project" value="UniProtKB-UniRule"/>
</dbReference>
<dbReference type="SUPFAM" id="SSF50615">
    <property type="entry name" value="N-terminal domain of alpha and beta subunits of F1 ATP synthase"/>
    <property type="match status" value="1"/>
</dbReference>
<comment type="subcellular location">
    <subcellularLocation>
        <location evidence="9">Cell membrane</location>
        <topology evidence="9">Peripheral membrane protein</topology>
    </subcellularLocation>
</comment>
<feature type="domain" description="ATP synthase A/B type C-terminal" evidence="13">
    <location>
        <begin position="441"/>
        <end position="543"/>
    </location>
</feature>
<feature type="domain" description="ATPsynthase alpha/beta subunit barrel-sandwich" evidence="12">
    <location>
        <begin position="108"/>
        <end position="193"/>
    </location>
</feature>
<dbReference type="InterPro" id="IPR024034">
    <property type="entry name" value="ATPase_F1/V1_b/a_C"/>
</dbReference>
<evidence type="ECO:0000256" key="6">
    <source>
        <dbReference type="ARBA" id="ARBA00022840"/>
    </source>
</evidence>
<keyword evidence="4 9" id="KW-0547">Nucleotide-binding</keyword>
<dbReference type="OrthoDB" id="115235at2157"/>
<dbReference type="Pfam" id="PF16886">
    <property type="entry name" value="ATP-synt_ab_Xtn"/>
    <property type="match status" value="1"/>
</dbReference>
<keyword evidence="7 9" id="KW-1278">Translocase</keyword>
<dbReference type="InterPro" id="IPR004100">
    <property type="entry name" value="ATPase_F1/V1/A1_a/bsu_N"/>
</dbReference>
<dbReference type="Pfam" id="PF22919">
    <property type="entry name" value="ATP-synt_VA_C"/>
    <property type="match status" value="1"/>
</dbReference>
<evidence type="ECO:0000259" key="13">
    <source>
        <dbReference type="Pfam" id="PF22919"/>
    </source>
</evidence>
<dbReference type="EC" id="7.1.2.2" evidence="9"/>
<dbReference type="Gene3D" id="1.10.1140.10">
    <property type="entry name" value="Bovine Mitochondrial F1-atpase, Atp Synthase Beta Chain, Chain D, domain 3"/>
    <property type="match status" value="1"/>
</dbReference>
<evidence type="ECO:0000259" key="11">
    <source>
        <dbReference type="Pfam" id="PF02874"/>
    </source>
</evidence>
<dbReference type="InterPro" id="IPR022878">
    <property type="entry name" value="V-ATPase_asu"/>
</dbReference>
<keyword evidence="5 9" id="KW-0375">Hydrogen ion transport</keyword>
<dbReference type="HAMAP" id="MF_00309">
    <property type="entry name" value="ATP_synth_A_arch"/>
    <property type="match status" value="1"/>
</dbReference>
<keyword evidence="6 9" id="KW-0067">ATP-binding</keyword>
<protein>
    <recommendedName>
        <fullName evidence="9">A-type ATP synthase subunit A</fullName>
        <ecNumber evidence="9">7.1.2.2</ecNumber>
    </recommendedName>
</protein>
<feature type="domain" description="ATPase F1/V1/A1 complex alpha/beta subunit N-terminal" evidence="11">
    <location>
        <begin position="6"/>
        <end position="67"/>
    </location>
</feature>
<dbReference type="Gene3D" id="2.40.30.20">
    <property type="match status" value="1"/>
</dbReference>
<dbReference type="NCBIfam" id="NF003220">
    <property type="entry name" value="PRK04192.1"/>
    <property type="match status" value="1"/>
</dbReference>
<dbReference type="FunFam" id="2.40.30.20:FF:000002">
    <property type="entry name" value="V-type proton ATPase catalytic subunit A"/>
    <property type="match status" value="1"/>
</dbReference>
<dbReference type="AlphaFoldDB" id="A0A484ICB6"/>
<feature type="domain" description="ATPase F1/V1/A1 complex alpha/beta subunit nucleotide-binding" evidence="10">
    <location>
        <begin position="211"/>
        <end position="434"/>
    </location>
</feature>
<evidence type="ECO:0000256" key="5">
    <source>
        <dbReference type="ARBA" id="ARBA00022781"/>
    </source>
</evidence>
<dbReference type="KEGG" id="nfn:NFRAN_0340"/>
<dbReference type="GeneID" id="39419891"/>
<comment type="similarity">
    <text evidence="1 9">Belongs to the ATPase alpha/beta chains family.</text>
</comment>